<dbReference type="EMBL" id="VUJU01001136">
    <property type="protein sequence ID" value="KAF0766665.1"/>
    <property type="molecule type" value="Genomic_DNA"/>
</dbReference>
<proteinExistence type="predicted"/>
<accession>A0A6G0Z807</accession>
<dbReference type="AlphaFoldDB" id="A0A6G0Z807"/>
<dbReference type="InterPro" id="IPR036610">
    <property type="entry name" value="PEBP-like_sf"/>
</dbReference>
<keyword evidence="2" id="KW-1185">Reference proteome</keyword>
<protein>
    <submittedName>
        <fullName evidence="1">Protein D3-like isoform X2</fullName>
    </submittedName>
</protein>
<evidence type="ECO:0000313" key="1">
    <source>
        <dbReference type="EMBL" id="KAF0766665.1"/>
    </source>
</evidence>
<organism evidence="1 2">
    <name type="scientific">Aphis craccivora</name>
    <name type="common">Cowpea aphid</name>
    <dbReference type="NCBI Taxonomy" id="307492"/>
    <lineage>
        <taxon>Eukaryota</taxon>
        <taxon>Metazoa</taxon>
        <taxon>Ecdysozoa</taxon>
        <taxon>Arthropoda</taxon>
        <taxon>Hexapoda</taxon>
        <taxon>Insecta</taxon>
        <taxon>Pterygota</taxon>
        <taxon>Neoptera</taxon>
        <taxon>Paraneoptera</taxon>
        <taxon>Hemiptera</taxon>
        <taxon>Sternorrhyncha</taxon>
        <taxon>Aphidomorpha</taxon>
        <taxon>Aphidoidea</taxon>
        <taxon>Aphididae</taxon>
        <taxon>Aphidini</taxon>
        <taxon>Aphis</taxon>
        <taxon>Aphis</taxon>
    </lineage>
</organism>
<dbReference type="Gene3D" id="3.90.280.10">
    <property type="entry name" value="PEBP-like"/>
    <property type="match status" value="1"/>
</dbReference>
<dbReference type="Proteomes" id="UP000478052">
    <property type="component" value="Unassembled WGS sequence"/>
</dbReference>
<dbReference type="OrthoDB" id="2506647at2759"/>
<evidence type="ECO:0000313" key="2">
    <source>
        <dbReference type="Proteomes" id="UP000478052"/>
    </source>
</evidence>
<reference evidence="1 2" key="1">
    <citation type="submission" date="2019-08" db="EMBL/GenBank/DDBJ databases">
        <title>Whole genome of Aphis craccivora.</title>
        <authorList>
            <person name="Voronova N.V."/>
            <person name="Shulinski R.S."/>
            <person name="Bandarenka Y.V."/>
            <person name="Zhorov D.G."/>
            <person name="Warner D."/>
        </authorList>
    </citation>
    <scope>NUCLEOTIDE SEQUENCE [LARGE SCALE GENOMIC DNA]</scope>
    <source>
        <strain evidence="1">180601</strain>
        <tissue evidence="1">Whole Body</tissue>
    </source>
</reference>
<sequence length="97" mass="10760">MIGVSSNSCNINQSMENQQVVTDVIIATPKEIVQEKHSEYVGSGPPQKAGRSVEHREKFLINKFALKYNLGTPVAGNFYLAQYDDYVPTLCQLLGIN</sequence>
<dbReference type="SUPFAM" id="SSF49777">
    <property type="entry name" value="PEBP-like"/>
    <property type="match status" value="1"/>
</dbReference>
<name>A0A6G0Z807_APHCR</name>
<gene>
    <name evidence="1" type="ORF">FWK35_00003338</name>
</gene>
<comment type="caution">
    <text evidence="1">The sequence shown here is derived from an EMBL/GenBank/DDBJ whole genome shotgun (WGS) entry which is preliminary data.</text>
</comment>